<feature type="region of interest" description="Disordered" evidence="5">
    <location>
        <begin position="457"/>
        <end position="484"/>
    </location>
</feature>
<dbReference type="Gene3D" id="1.10.10.60">
    <property type="entry name" value="Homeodomain-like"/>
    <property type="match status" value="1"/>
</dbReference>
<dbReference type="Pfam" id="PF05920">
    <property type="entry name" value="Homeobox_KN"/>
    <property type="match status" value="1"/>
</dbReference>
<keyword evidence="2 4" id="KW-0371">Homeobox</keyword>
<dbReference type="SUPFAM" id="SSF46689">
    <property type="entry name" value="Homeodomain-like"/>
    <property type="match status" value="1"/>
</dbReference>
<gene>
    <name evidence="7" type="ORF">BCR36DRAFT_316152</name>
</gene>
<comment type="caution">
    <text evidence="7">The sequence shown here is derived from an EMBL/GenBank/DDBJ whole genome shotgun (WGS) entry which is preliminary data.</text>
</comment>
<dbReference type="PROSITE" id="PS50071">
    <property type="entry name" value="HOMEOBOX_2"/>
    <property type="match status" value="1"/>
</dbReference>
<sequence length="484" mass="55990">MKVEGMINMPQNIQNIPVLKREGQQGNMKSDIDVANVLLQLKDKEEQEAEFQVEEKNINNKKKMMFEDLMKRKALSENYKFNLTASPSDNDIGDNKYSKNINPYRSPSSTVYSSPVLGQMERIEDAMVTKDDASYRSNTTVLPPVKYLLETKTINSSMRNNILPIPDLPSFKVRVSSISDHLKIHPYKMEMNKEDLLYYKSFSNQQNDFKVRKQLSYPFVRNNENNNNIPNNQNLQYNNNNSNEGIINEKIINFSHSNPSPNSDHMYTHQIRQPQQPLDNLPPPTMIVDQNTKNQNPNSYTHYQQPYYSNTNNSSSTNVPSYNNNNTLSEQENPSRNIVNEPMNVDNVHNLMIQNNNFDSIDINKTIKLCTNDTNGTNSASIPNGPNVNVSSKRFGPIPGKKKEKESRRFPKYIIHILETSYNTSHYPSNNEKDRLVHETKLTHRQINDWFINKRARSSCSHQNKRRNSKKIKLQQKQQSSSPK</sequence>
<keyword evidence="1 4" id="KW-0238">DNA-binding</keyword>
<reference evidence="7 8" key="1">
    <citation type="submission" date="2016-08" db="EMBL/GenBank/DDBJ databases">
        <title>Genomes of anaerobic fungi encode conserved fungal cellulosomes for biomass hydrolysis.</title>
        <authorList>
            <consortium name="DOE Joint Genome Institute"/>
            <person name="Haitjema C.H."/>
            <person name="Gilmore S.P."/>
            <person name="Henske J.K."/>
            <person name="Solomon K.V."/>
            <person name="De Groot R."/>
            <person name="Kuo A."/>
            <person name="Mondo S.J."/>
            <person name="Salamov A.A."/>
            <person name="Labutti K."/>
            <person name="Zhao Z."/>
            <person name="Chiniquy J."/>
            <person name="Barry K."/>
            <person name="Brewer H.M."/>
            <person name="Purvine S.O."/>
            <person name="Wright A.T."/>
            <person name="Boxma B."/>
            <person name="Van Alen T."/>
            <person name="Hackstein J.H."/>
            <person name="Baker S.E."/>
            <person name="Grigoriev I.V."/>
            <person name="O'Malley M.A."/>
        </authorList>
    </citation>
    <scope>NUCLEOTIDE SEQUENCE [LARGE SCALE GENOMIC DNA]</scope>
    <source>
        <strain evidence="8">finn</strain>
    </source>
</reference>
<feature type="compositionally biased region" description="Polar residues" evidence="5">
    <location>
        <begin position="254"/>
        <end position="265"/>
    </location>
</feature>
<feature type="region of interest" description="Disordered" evidence="5">
    <location>
        <begin position="375"/>
        <end position="407"/>
    </location>
</feature>
<evidence type="ECO:0000256" key="3">
    <source>
        <dbReference type="ARBA" id="ARBA00023242"/>
    </source>
</evidence>
<protein>
    <recommendedName>
        <fullName evidence="6">Homeobox domain-containing protein</fullName>
    </recommendedName>
</protein>
<dbReference type="GO" id="GO:0003677">
    <property type="term" value="F:DNA binding"/>
    <property type="evidence" value="ECO:0007669"/>
    <property type="project" value="UniProtKB-UniRule"/>
</dbReference>
<keyword evidence="8" id="KW-1185">Reference proteome</keyword>
<dbReference type="GO" id="GO:0006355">
    <property type="term" value="P:regulation of DNA-templated transcription"/>
    <property type="evidence" value="ECO:0007669"/>
    <property type="project" value="InterPro"/>
</dbReference>
<evidence type="ECO:0000259" key="6">
    <source>
        <dbReference type="PROSITE" id="PS50071"/>
    </source>
</evidence>
<evidence type="ECO:0000256" key="5">
    <source>
        <dbReference type="SAM" id="MobiDB-lite"/>
    </source>
</evidence>
<feature type="domain" description="Homeobox" evidence="6">
    <location>
        <begin position="401"/>
        <end position="461"/>
    </location>
</feature>
<proteinExistence type="predicted"/>
<dbReference type="GO" id="GO:0005634">
    <property type="term" value="C:nucleus"/>
    <property type="evidence" value="ECO:0007669"/>
    <property type="project" value="UniProtKB-SubCell"/>
</dbReference>
<dbReference type="InterPro" id="IPR009057">
    <property type="entry name" value="Homeodomain-like_sf"/>
</dbReference>
<dbReference type="InterPro" id="IPR001356">
    <property type="entry name" value="HD"/>
</dbReference>
<dbReference type="CDD" id="cd00086">
    <property type="entry name" value="homeodomain"/>
    <property type="match status" value="1"/>
</dbReference>
<dbReference type="InterPro" id="IPR008422">
    <property type="entry name" value="KN_HD"/>
</dbReference>
<feature type="region of interest" description="Disordered" evidence="5">
    <location>
        <begin position="253"/>
        <end position="338"/>
    </location>
</feature>
<feature type="compositionally biased region" description="Polar residues" evidence="5">
    <location>
        <begin position="375"/>
        <end position="392"/>
    </location>
</feature>
<keyword evidence="3 4" id="KW-0539">Nucleus</keyword>
<comment type="subcellular location">
    <subcellularLocation>
        <location evidence="4">Nucleus</location>
    </subcellularLocation>
</comment>
<feature type="compositionally biased region" description="Low complexity" evidence="5">
    <location>
        <begin position="307"/>
        <end position="329"/>
    </location>
</feature>
<feature type="compositionally biased region" description="Low complexity" evidence="5">
    <location>
        <begin position="475"/>
        <end position="484"/>
    </location>
</feature>
<accession>A0A1Y1VLZ9</accession>
<evidence type="ECO:0000313" key="8">
    <source>
        <dbReference type="Proteomes" id="UP000193719"/>
    </source>
</evidence>
<organism evidence="7 8">
    <name type="scientific">Piromyces finnis</name>
    <dbReference type="NCBI Taxonomy" id="1754191"/>
    <lineage>
        <taxon>Eukaryota</taxon>
        <taxon>Fungi</taxon>
        <taxon>Fungi incertae sedis</taxon>
        <taxon>Chytridiomycota</taxon>
        <taxon>Chytridiomycota incertae sedis</taxon>
        <taxon>Neocallimastigomycetes</taxon>
        <taxon>Neocallimastigales</taxon>
        <taxon>Neocallimastigaceae</taxon>
        <taxon>Piromyces</taxon>
    </lineage>
</organism>
<feature type="DNA-binding region" description="Homeobox" evidence="4">
    <location>
        <begin position="403"/>
        <end position="462"/>
    </location>
</feature>
<evidence type="ECO:0000256" key="2">
    <source>
        <dbReference type="ARBA" id="ARBA00023155"/>
    </source>
</evidence>
<evidence type="ECO:0000256" key="4">
    <source>
        <dbReference type="PROSITE-ProRule" id="PRU00108"/>
    </source>
</evidence>
<reference evidence="7 8" key="2">
    <citation type="submission" date="2016-08" db="EMBL/GenBank/DDBJ databases">
        <title>Pervasive Adenine N6-methylation of Active Genes in Fungi.</title>
        <authorList>
            <consortium name="DOE Joint Genome Institute"/>
            <person name="Mondo S.J."/>
            <person name="Dannebaum R.O."/>
            <person name="Kuo R.C."/>
            <person name="Labutti K."/>
            <person name="Haridas S."/>
            <person name="Kuo A."/>
            <person name="Salamov A."/>
            <person name="Ahrendt S.R."/>
            <person name="Lipzen A."/>
            <person name="Sullivan W."/>
            <person name="Andreopoulos W.B."/>
            <person name="Clum A."/>
            <person name="Lindquist E."/>
            <person name="Daum C."/>
            <person name="Ramamoorthy G.K."/>
            <person name="Gryganskyi A."/>
            <person name="Culley D."/>
            <person name="Magnuson J.K."/>
            <person name="James T.Y."/>
            <person name="O'Malley M.A."/>
            <person name="Stajich J.E."/>
            <person name="Spatafora J.W."/>
            <person name="Visel A."/>
            <person name="Grigoriev I.V."/>
        </authorList>
    </citation>
    <scope>NUCLEOTIDE SEQUENCE [LARGE SCALE GENOMIC DNA]</scope>
    <source>
        <strain evidence="8">finn</strain>
    </source>
</reference>
<evidence type="ECO:0000256" key="1">
    <source>
        <dbReference type="ARBA" id="ARBA00023125"/>
    </source>
</evidence>
<feature type="compositionally biased region" description="Polar residues" evidence="5">
    <location>
        <begin position="288"/>
        <end position="306"/>
    </location>
</feature>
<feature type="compositionally biased region" description="Basic residues" evidence="5">
    <location>
        <begin position="463"/>
        <end position="474"/>
    </location>
</feature>
<dbReference type="OrthoDB" id="6159439at2759"/>
<dbReference type="Proteomes" id="UP000193719">
    <property type="component" value="Unassembled WGS sequence"/>
</dbReference>
<dbReference type="AlphaFoldDB" id="A0A1Y1VLZ9"/>
<name>A0A1Y1VLZ9_9FUNG</name>
<dbReference type="SMART" id="SM00389">
    <property type="entry name" value="HOX"/>
    <property type="match status" value="1"/>
</dbReference>
<dbReference type="STRING" id="1754191.A0A1Y1VLZ9"/>
<dbReference type="EMBL" id="MCFH01000002">
    <property type="protein sequence ID" value="ORX59955.1"/>
    <property type="molecule type" value="Genomic_DNA"/>
</dbReference>
<evidence type="ECO:0000313" key="7">
    <source>
        <dbReference type="EMBL" id="ORX59955.1"/>
    </source>
</evidence>